<evidence type="ECO:0000313" key="2">
    <source>
        <dbReference type="Proteomes" id="UP000814140"/>
    </source>
</evidence>
<name>A0ACB8SWG7_9AGAM</name>
<gene>
    <name evidence="1" type="ORF">BV25DRAFT_1808162</name>
</gene>
<reference evidence="1" key="1">
    <citation type="submission" date="2021-03" db="EMBL/GenBank/DDBJ databases">
        <authorList>
            <consortium name="DOE Joint Genome Institute"/>
            <person name="Ahrendt S."/>
            <person name="Looney B.P."/>
            <person name="Miyauchi S."/>
            <person name="Morin E."/>
            <person name="Drula E."/>
            <person name="Courty P.E."/>
            <person name="Chicoki N."/>
            <person name="Fauchery L."/>
            <person name="Kohler A."/>
            <person name="Kuo A."/>
            <person name="Labutti K."/>
            <person name="Pangilinan J."/>
            <person name="Lipzen A."/>
            <person name="Riley R."/>
            <person name="Andreopoulos W."/>
            <person name="He G."/>
            <person name="Johnson J."/>
            <person name="Barry K.W."/>
            <person name="Grigoriev I.V."/>
            <person name="Nagy L."/>
            <person name="Hibbett D."/>
            <person name="Henrissat B."/>
            <person name="Matheny P.B."/>
            <person name="Labbe J."/>
            <person name="Martin F."/>
        </authorList>
    </citation>
    <scope>NUCLEOTIDE SEQUENCE</scope>
    <source>
        <strain evidence="1">HHB10654</strain>
    </source>
</reference>
<sequence length="297" mass="32547">MDISSALDRLANYRIRNSRASRDVFETGIPFLNNAQSKFGDESGPFLEQLALASIDVGRIDIAEDCFTQLTAKFPGSPRVECLEGILKEATASPEDALAFYEKILDADPSNAVRVVSGMSSCLPSNCTGLLQAAWKRQISVLRRLGSIDRVVEELSTLLDTFYTDVEGWLELADIYASCGQYSHALQSLSHVLLLAPQNPFYVLQAAETAYTSGDLPLAIKFFLMVVDMTDEVEGSPEDFNPTGITVRAWHGVELTARRLQKEPRLASSSASNTSSPQHLPVLEKLAKDMLTKAHST</sequence>
<dbReference type="EMBL" id="MU277222">
    <property type="protein sequence ID" value="KAI0060021.1"/>
    <property type="molecule type" value="Genomic_DNA"/>
</dbReference>
<dbReference type="Proteomes" id="UP000814140">
    <property type="component" value="Unassembled WGS sequence"/>
</dbReference>
<protein>
    <submittedName>
        <fullName evidence="1">TPR-like protein</fullName>
    </submittedName>
</protein>
<comment type="caution">
    <text evidence="1">The sequence shown here is derived from an EMBL/GenBank/DDBJ whole genome shotgun (WGS) entry which is preliminary data.</text>
</comment>
<reference evidence="1" key="2">
    <citation type="journal article" date="2022" name="New Phytol.">
        <title>Evolutionary transition to the ectomycorrhizal habit in the genomes of a hyperdiverse lineage of mushroom-forming fungi.</title>
        <authorList>
            <person name="Looney B."/>
            <person name="Miyauchi S."/>
            <person name="Morin E."/>
            <person name="Drula E."/>
            <person name="Courty P.E."/>
            <person name="Kohler A."/>
            <person name="Kuo A."/>
            <person name="LaButti K."/>
            <person name="Pangilinan J."/>
            <person name="Lipzen A."/>
            <person name="Riley R."/>
            <person name="Andreopoulos W."/>
            <person name="He G."/>
            <person name="Johnson J."/>
            <person name="Nolan M."/>
            <person name="Tritt A."/>
            <person name="Barry K.W."/>
            <person name="Grigoriev I.V."/>
            <person name="Nagy L.G."/>
            <person name="Hibbett D."/>
            <person name="Henrissat B."/>
            <person name="Matheny P.B."/>
            <person name="Labbe J."/>
            <person name="Martin F.M."/>
        </authorList>
    </citation>
    <scope>NUCLEOTIDE SEQUENCE</scope>
    <source>
        <strain evidence="1">HHB10654</strain>
    </source>
</reference>
<accession>A0ACB8SWG7</accession>
<evidence type="ECO:0000313" key="1">
    <source>
        <dbReference type="EMBL" id="KAI0060021.1"/>
    </source>
</evidence>
<proteinExistence type="predicted"/>
<keyword evidence="2" id="KW-1185">Reference proteome</keyword>
<organism evidence="1 2">
    <name type="scientific">Artomyces pyxidatus</name>
    <dbReference type="NCBI Taxonomy" id="48021"/>
    <lineage>
        <taxon>Eukaryota</taxon>
        <taxon>Fungi</taxon>
        <taxon>Dikarya</taxon>
        <taxon>Basidiomycota</taxon>
        <taxon>Agaricomycotina</taxon>
        <taxon>Agaricomycetes</taxon>
        <taxon>Russulales</taxon>
        <taxon>Auriscalpiaceae</taxon>
        <taxon>Artomyces</taxon>
    </lineage>
</organism>